<dbReference type="Proteomes" id="UP000219546">
    <property type="component" value="Unassembled WGS sequence"/>
</dbReference>
<dbReference type="OrthoDB" id="66776at2"/>
<name>A0A285CHH0_9BACI</name>
<dbReference type="Gene3D" id="3.40.630.30">
    <property type="match status" value="1"/>
</dbReference>
<dbReference type="RefSeq" id="WP_097156784.1">
    <property type="nucleotide sequence ID" value="NZ_JBEPMQ010000012.1"/>
</dbReference>
<evidence type="ECO:0000259" key="1">
    <source>
        <dbReference type="PROSITE" id="PS51186"/>
    </source>
</evidence>
<accession>A0A285CHH0</accession>
<protein>
    <submittedName>
        <fullName evidence="2">Acetyltransferase (GNAT) family protein</fullName>
    </submittedName>
</protein>
<gene>
    <name evidence="2" type="ORF">SAMN05877753_101262</name>
</gene>
<dbReference type="AlphaFoldDB" id="A0A285CHH0"/>
<dbReference type="InterPro" id="IPR000182">
    <property type="entry name" value="GNAT_dom"/>
</dbReference>
<dbReference type="InterPro" id="IPR016181">
    <property type="entry name" value="Acyl_CoA_acyltransferase"/>
</dbReference>
<evidence type="ECO:0000313" key="2">
    <source>
        <dbReference type="EMBL" id="SNX66949.1"/>
    </source>
</evidence>
<evidence type="ECO:0000313" key="3">
    <source>
        <dbReference type="Proteomes" id="UP000219546"/>
    </source>
</evidence>
<dbReference type="GO" id="GO:0016747">
    <property type="term" value="F:acyltransferase activity, transferring groups other than amino-acyl groups"/>
    <property type="evidence" value="ECO:0007669"/>
    <property type="project" value="InterPro"/>
</dbReference>
<proteinExistence type="predicted"/>
<dbReference type="EMBL" id="OAOP01000001">
    <property type="protein sequence ID" value="SNX66949.1"/>
    <property type="molecule type" value="Genomic_DNA"/>
</dbReference>
<keyword evidence="3" id="KW-1185">Reference proteome</keyword>
<feature type="domain" description="N-acetyltransferase" evidence="1">
    <location>
        <begin position="15"/>
        <end position="161"/>
    </location>
</feature>
<organism evidence="2 3">
    <name type="scientific">Bacillus oleivorans</name>
    <dbReference type="NCBI Taxonomy" id="1448271"/>
    <lineage>
        <taxon>Bacteria</taxon>
        <taxon>Bacillati</taxon>
        <taxon>Bacillota</taxon>
        <taxon>Bacilli</taxon>
        <taxon>Bacillales</taxon>
        <taxon>Bacillaceae</taxon>
        <taxon>Bacillus</taxon>
    </lineage>
</organism>
<keyword evidence="2" id="KW-0808">Transferase</keyword>
<reference evidence="2 3" key="1">
    <citation type="submission" date="2017-08" db="EMBL/GenBank/DDBJ databases">
        <authorList>
            <person name="de Groot N.N."/>
        </authorList>
    </citation>
    <scope>NUCLEOTIDE SEQUENCE [LARGE SCALE GENOMIC DNA]</scope>
    <source>
        <strain evidence="2 3">JC228</strain>
    </source>
</reference>
<dbReference type="SUPFAM" id="SSF55729">
    <property type="entry name" value="Acyl-CoA N-acyltransferases (Nat)"/>
    <property type="match status" value="1"/>
</dbReference>
<dbReference type="PROSITE" id="PS51186">
    <property type="entry name" value="GNAT"/>
    <property type="match status" value="1"/>
</dbReference>
<dbReference type="Pfam" id="PF00583">
    <property type="entry name" value="Acetyltransf_1"/>
    <property type="match status" value="1"/>
</dbReference>
<sequence>MTIEKDGVKLTFYQEEFKQNLEYDLPEDQANFTGLPLEALEKCKIEDDRHPVVILYQNKPSGFFVLHGWEGVKLYSDNKDAILVRAYSINPEYQGKGIAKASLALLPSFVKENFPDKNEIILGVNFNNKHAQQVYLKTGFIDKGHRIMGTKGEQFVYHLPL</sequence>